<evidence type="ECO:0000313" key="6">
    <source>
        <dbReference type="EMBL" id="KAK6163200.1"/>
    </source>
</evidence>
<sequence>MSSGCSCGSSCKCGDNCSSCSMYPDVEKSTTVTIIEGVAPVKMYFEGSEKSFGAEGGHGCKCGSSCTCDPCNC</sequence>
<evidence type="ECO:0000313" key="7">
    <source>
        <dbReference type="Proteomes" id="UP001318860"/>
    </source>
</evidence>
<evidence type="ECO:0000256" key="4">
    <source>
        <dbReference type="ARBA" id="ARBA00022851"/>
    </source>
</evidence>
<reference evidence="6 7" key="1">
    <citation type="journal article" date="2021" name="Comput. Struct. Biotechnol. J.">
        <title>De novo genome assembly of the potent medicinal plant Rehmannia glutinosa using nanopore technology.</title>
        <authorList>
            <person name="Ma L."/>
            <person name="Dong C."/>
            <person name="Song C."/>
            <person name="Wang X."/>
            <person name="Zheng X."/>
            <person name="Niu Y."/>
            <person name="Chen S."/>
            <person name="Feng W."/>
        </authorList>
    </citation>
    <scope>NUCLEOTIDE SEQUENCE [LARGE SCALE GENOMIC DNA]</scope>
    <source>
        <strain evidence="6">DH-2019</strain>
    </source>
</reference>
<name>A0ABR0XVV9_REHGL</name>
<evidence type="ECO:0000256" key="5">
    <source>
        <dbReference type="RuleBase" id="RU369052"/>
    </source>
</evidence>
<organism evidence="6 7">
    <name type="scientific">Rehmannia glutinosa</name>
    <name type="common">Chinese foxglove</name>
    <dbReference type="NCBI Taxonomy" id="99300"/>
    <lineage>
        <taxon>Eukaryota</taxon>
        <taxon>Viridiplantae</taxon>
        <taxon>Streptophyta</taxon>
        <taxon>Embryophyta</taxon>
        <taxon>Tracheophyta</taxon>
        <taxon>Spermatophyta</taxon>
        <taxon>Magnoliopsida</taxon>
        <taxon>eudicotyledons</taxon>
        <taxon>Gunneridae</taxon>
        <taxon>Pentapetalae</taxon>
        <taxon>asterids</taxon>
        <taxon>lamiids</taxon>
        <taxon>Lamiales</taxon>
        <taxon>Orobanchaceae</taxon>
        <taxon>Rehmannieae</taxon>
        <taxon>Rehmannia</taxon>
    </lineage>
</organism>
<keyword evidence="7" id="KW-1185">Reference proteome</keyword>
<evidence type="ECO:0000256" key="2">
    <source>
        <dbReference type="ARBA" id="ARBA00005802"/>
    </source>
</evidence>
<dbReference type="PANTHER" id="PTHR33543">
    <property type="entry name" value="METALLOTHIONEIN-LIKE PROTEIN 2A"/>
    <property type="match status" value="1"/>
</dbReference>
<dbReference type="EMBL" id="JABTTQ020000001">
    <property type="protein sequence ID" value="KAK6163200.1"/>
    <property type="molecule type" value="Genomic_DNA"/>
</dbReference>
<accession>A0ABR0XVV9</accession>
<gene>
    <name evidence="6" type="ORF">DH2020_000064</name>
</gene>
<comment type="similarity">
    <text evidence="2 5">Belongs to the metallothionein superfamily. Type 15 family.</text>
</comment>
<dbReference type="InterPro" id="IPR000347">
    <property type="entry name" value="Metalthion_15p"/>
</dbReference>
<evidence type="ECO:0000256" key="3">
    <source>
        <dbReference type="ARBA" id="ARBA00022723"/>
    </source>
</evidence>
<keyword evidence="4 5" id="KW-0480">Metal-thiolate cluster</keyword>
<comment type="function">
    <text evidence="1 5">Metallothioneins have a high content of cysteine residues that bind various heavy metals.</text>
</comment>
<protein>
    <recommendedName>
        <fullName evidence="5">Metallothionein-like protein</fullName>
    </recommendedName>
</protein>
<proteinExistence type="inferred from homology"/>
<dbReference type="Proteomes" id="UP001318860">
    <property type="component" value="Unassembled WGS sequence"/>
</dbReference>
<comment type="caution">
    <text evidence="6">The sequence shown here is derived from an EMBL/GenBank/DDBJ whole genome shotgun (WGS) entry which is preliminary data.</text>
</comment>
<dbReference type="Pfam" id="PF01439">
    <property type="entry name" value="Metallothio_2"/>
    <property type="match status" value="1"/>
</dbReference>
<keyword evidence="3 5" id="KW-0479">Metal-binding</keyword>
<evidence type="ECO:0000256" key="1">
    <source>
        <dbReference type="ARBA" id="ARBA00002568"/>
    </source>
</evidence>
<dbReference type="PANTHER" id="PTHR33543:SF37">
    <property type="entry name" value="METALLOTHIONEIN-LIKE PROTEIN 4B"/>
    <property type="match status" value="1"/>
</dbReference>